<evidence type="ECO:0000256" key="2">
    <source>
        <dbReference type="ARBA" id="ARBA00022737"/>
    </source>
</evidence>
<keyword evidence="5" id="KW-0812">Transmembrane</keyword>
<evidence type="ECO:0000256" key="1">
    <source>
        <dbReference type="ARBA" id="ARBA00022729"/>
    </source>
</evidence>
<evidence type="ECO:0000256" key="3">
    <source>
        <dbReference type="ARBA" id="ARBA00023157"/>
    </source>
</evidence>
<feature type="transmembrane region" description="Helical" evidence="5">
    <location>
        <begin position="325"/>
        <end position="346"/>
    </location>
</feature>
<feature type="compositionally biased region" description="Basic residues" evidence="4">
    <location>
        <begin position="582"/>
        <end position="591"/>
    </location>
</feature>
<accession>A0AAD1UAT2</accession>
<dbReference type="AlphaFoldDB" id="A0AAD1UAT2"/>
<sequence>MIVFKSEGPNSVASTSESGSAVAGAEIGCYRSCTSEYILYSISFRDDPELASLDSQYLSVNSLSTCGDGNIQSSHMEECDYGDRVDGDGCSESCLNEGSTSCVSNAMISCTSLDPAVACGNGRQDNDEDCDDENSISGDGCTSCVVDSGWICTSPQSSPSVCIEQITQNCGVEFCSQCQQNISDKCSECQSGYKLNRSSQCVTEDTIVISSYAESTANSSKYVSSSAGVIALLVSMLQGSAPMVLWSIINQVQITQLLVLKELYIPDDAKAMLSGEGGIPINPSMRLVDDFPYVTKFKNWIDINQTNSDLKIIGVESGSSLKNCLNLIVVLVLLACFTGILWILPSCKPKQENQKCRSLYWKGRKKLLNLLVFTVYIRIIYECFQFALLSSFSGIQTYHSNYQPKYLVSLVSSVIFLILCVGFLCCALYSFCVSVSSESGDSYKSREFANGLKHNKAAKLYSVLGLSRRLMFCCWLMICNSLPSIVNALGVLVIQTPYLGYILFVRPLDKVPNKIIECINELIFFGISLFLCCYSSETSWSKVVSNIFINVILANNIIITLIISTTFTLTLLSLIKGCFRSKSRTRPKPSQRKPQMLNLQRAEPQPTQKRGKISAVSAAPMNRKLEIIKKRIQEQPVFLWRKRSSDEE</sequence>
<feature type="region of interest" description="Disordered" evidence="4">
    <location>
        <begin position="582"/>
        <end position="615"/>
    </location>
</feature>
<name>A0AAD1UAT2_EUPCR</name>
<dbReference type="Proteomes" id="UP001295684">
    <property type="component" value="Unassembled WGS sequence"/>
</dbReference>
<organism evidence="6 7">
    <name type="scientific">Euplotes crassus</name>
    <dbReference type="NCBI Taxonomy" id="5936"/>
    <lineage>
        <taxon>Eukaryota</taxon>
        <taxon>Sar</taxon>
        <taxon>Alveolata</taxon>
        <taxon>Ciliophora</taxon>
        <taxon>Intramacronucleata</taxon>
        <taxon>Spirotrichea</taxon>
        <taxon>Hypotrichia</taxon>
        <taxon>Euplotida</taxon>
        <taxon>Euplotidae</taxon>
        <taxon>Moneuplotes</taxon>
    </lineage>
</organism>
<evidence type="ECO:0000313" key="7">
    <source>
        <dbReference type="Proteomes" id="UP001295684"/>
    </source>
</evidence>
<dbReference type="InterPro" id="IPR011936">
    <property type="entry name" value="Myxo_disulph_rpt"/>
</dbReference>
<keyword evidence="2" id="KW-0677">Repeat</keyword>
<dbReference type="PANTHER" id="PTHR39767">
    <property type="entry name" value="CALCIUM/CALMODULIN-BINDING MEMBRANE PROTEIN PCM4-RELATED"/>
    <property type="match status" value="1"/>
</dbReference>
<keyword evidence="3" id="KW-1015">Disulfide bond</keyword>
<feature type="transmembrane region" description="Helical" evidence="5">
    <location>
        <begin position="518"/>
        <end position="537"/>
    </location>
</feature>
<feature type="transmembrane region" description="Helical" evidence="5">
    <location>
        <begin position="367"/>
        <end position="388"/>
    </location>
</feature>
<dbReference type="PANTHER" id="PTHR39767:SF2">
    <property type="entry name" value="CHROMOSOME UNDETERMINED SCAFFOLD_1, WHOLE GENOME SHOTGUN SEQUENCE"/>
    <property type="match status" value="1"/>
</dbReference>
<feature type="transmembrane region" description="Helical" evidence="5">
    <location>
        <begin position="408"/>
        <end position="436"/>
    </location>
</feature>
<reference evidence="6" key="1">
    <citation type="submission" date="2023-07" db="EMBL/GenBank/DDBJ databases">
        <authorList>
            <consortium name="AG Swart"/>
            <person name="Singh M."/>
            <person name="Singh A."/>
            <person name="Seah K."/>
            <person name="Emmerich C."/>
        </authorList>
    </citation>
    <scope>NUCLEOTIDE SEQUENCE</scope>
    <source>
        <strain evidence="6">DP1</strain>
    </source>
</reference>
<comment type="caution">
    <text evidence="6">The sequence shown here is derived from an EMBL/GenBank/DDBJ whole genome shotgun (WGS) entry which is preliminary data.</text>
</comment>
<feature type="transmembrane region" description="Helical" evidence="5">
    <location>
        <begin position="557"/>
        <end position="579"/>
    </location>
</feature>
<gene>
    <name evidence="6" type="ORF">ECRASSUSDP1_LOCUS4521</name>
</gene>
<evidence type="ECO:0000256" key="4">
    <source>
        <dbReference type="SAM" id="MobiDB-lite"/>
    </source>
</evidence>
<keyword evidence="1" id="KW-0732">Signal</keyword>
<protein>
    <submittedName>
        <fullName evidence="6">Uncharacterized protein</fullName>
    </submittedName>
</protein>
<keyword evidence="5" id="KW-1133">Transmembrane helix</keyword>
<proteinExistence type="predicted"/>
<keyword evidence="5" id="KW-0472">Membrane</keyword>
<feature type="transmembrane region" description="Helical" evidence="5">
    <location>
        <begin position="484"/>
        <end position="506"/>
    </location>
</feature>
<keyword evidence="7" id="KW-1185">Reference proteome</keyword>
<dbReference type="NCBIfam" id="TIGR02232">
    <property type="entry name" value="myxo_disulf_rpt"/>
    <property type="match status" value="2"/>
</dbReference>
<evidence type="ECO:0000313" key="6">
    <source>
        <dbReference type="EMBL" id="CAI2363191.1"/>
    </source>
</evidence>
<evidence type="ECO:0000256" key="5">
    <source>
        <dbReference type="SAM" id="Phobius"/>
    </source>
</evidence>
<dbReference type="EMBL" id="CAMPGE010004346">
    <property type="protein sequence ID" value="CAI2363191.1"/>
    <property type="molecule type" value="Genomic_DNA"/>
</dbReference>